<dbReference type="EMBL" id="JAUSWV010000001">
    <property type="protein sequence ID" value="MDQ0578047.1"/>
    <property type="molecule type" value="Genomic_DNA"/>
</dbReference>
<accession>A0ABU0NG15</accession>
<sequence>MNSSHAFSQSRVGQGVAFGRVRRQLQRSLVAAHVVAYSQQKSSTGSQSAGPYRSGGVGAS</sequence>
<feature type="region of interest" description="Disordered" evidence="1">
    <location>
        <begin position="37"/>
        <end position="60"/>
    </location>
</feature>
<keyword evidence="3" id="KW-1185">Reference proteome</keyword>
<gene>
    <name evidence="2" type="ORF">QF030_000225</name>
</gene>
<name>A0ABU0NG15_STRRH</name>
<feature type="compositionally biased region" description="Polar residues" evidence="1">
    <location>
        <begin position="37"/>
        <end position="49"/>
    </location>
</feature>
<evidence type="ECO:0000256" key="1">
    <source>
        <dbReference type="SAM" id="MobiDB-lite"/>
    </source>
</evidence>
<dbReference type="Proteomes" id="UP001230654">
    <property type="component" value="Unassembled WGS sequence"/>
</dbReference>
<organism evidence="2 3">
    <name type="scientific">Streptomyces rishiriensis</name>
    <dbReference type="NCBI Taxonomy" id="68264"/>
    <lineage>
        <taxon>Bacteria</taxon>
        <taxon>Bacillati</taxon>
        <taxon>Actinomycetota</taxon>
        <taxon>Actinomycetes</taxon>
        <taxon>Kitasatosporales</taxon>
        <taxon>Streptomycetaceae</taxon>
        <taxon>Streptomyces</taxon>
    </lineage>
</organism>
<comment type="caution">
    <text evidence="2">The sequence shown here is derived from an EMBL/GenBank/DDBJ whole genome shotgun (WGS) entry which is preliminary data.</text>
</comment>
<reference evidence="2 3" key="1">
    <citation type="submission" date="2023-07" db="EMBL/GenBank/DDBJ databases">
        <title>Comparative genomics of wheat-associated soil bacteria to identify genetic determinants of phenazine resistance.</title>
        <authorList>
            <person name="Mouncey N."/>
        </authorList>
    </citation>
    <scope>NUCLEOTIDE SEQUENCE [LARGE SCALE GENOMIC DNA]</scope>
    <source>
        <strain evidence="2 3">B2I6</strain>
    </source>
</reference>
<evidence type="ECO:0000313" key="3">
    <source>
        <dbReference type="Proteomes" id="UP001230654"/>
    </source>
</evidence>
<evidence type="ECO:0000313" key="2">
    <source>
        <dbReference type="EMBL" id="MDQ0578047.1"/>
    </source>
</evidence>
<protein>
    <submittedName>
        <fullName evidence="2">Uncharacterized protein</fullName>
    </submittedName>
</protein>
<proteinExistence type="predicted"/>